<dbReference type="PROSITE" id="PS00356">
    <property type="entry name" value="HTH_LACI_1"/>
    <property type="match status" value="1"/>
</dbReference>
<dbReference type="Pfam" id="PF00356">
    <property type="entry name" value="LacI"/>
    <property type="match status" value="1"/>
</dbReference>
<dbReference type="Gene3D" id="3.40.50.2300">
    <property type="match status" value="2"/>
</dbReference>
<dbReference type="InterPro" id="IPR046335">
    <property type="entry name" value="LacI/GalR-like_sensor"/>
</dbReference>
<dbReference type="SMART" id="SM00354">
    <property type="entry name" value="HTH_LACI"/>
    <property type="match status" value="1"/>
</dbReference>
<accession>A0ABW3MS95</accession>
<evidence type="ECO:0000256" key="1">
    <source>
        <dbReference type="ARBA" id="ARBA00022491"/>
    </source>
</evidence>
<dbReference type="Proteomes" id="UP001597046">
    <property type="component" value="Unassembled WGS sequence"/>
</dbReference>
<reference evidence="8" key="1">
    <citation type="journal article" date="2019" name="Int. J. Syst. Evol. Microbiol.">
        <title>The Global Catalogue of Microorganisms (GCM) 10K type strain sequencing project: providing services to taxonomists for standard genome sequencing and annotation.</title>
        <authorList>
            <consortium name="The Broad Institute Genomics Platform"/>
            <consortium name="The Broad Institute Genome Sequencing Center for Infectious Disease"/>
            <person name="Wu L."/>
            <person name="Ma J."/>
        </authorList>
    </citation>
    <scope>NUCLEOTIDE SEQUENCE [LARGE SCALE GENOMIC DNA]</scope>
    <source>
        <strain evidence="8">CCUG 57508</strain>
    </source>
</reference>
<protein>
    <submittedName>
        <fullName evidence="7">LacI family DNA-binding transcriptional regulator</fullName>
    </submittedName>
</protein>
<dbReference type="PANTHER" id="PTHR30146:SF148">
    <property type="entry name" value="HTH-TYPE TRANSCRIPTIONAL REPRESSOR PURR-RELATED"/>
    <property type="match status" value="1"/>
</dbReference>
<keyword evidence="1" id="KW-0678">Repressor</keyword>
<dbReference type="CDD" id="cd06288">
    <property type="entry name" value="PBP1_sucrose_transcription_regulator"/>
    <property type="match status" value="1"/>
</dbReference>
<keyword evidence="8" id="KW-1185">Reference proteome</keyword>
<dbReference type="CDD" id="cd01392">
    <property type="entry name" value="HTH_LacI"/>
    <property type="match status" value="1"/>
</dbReference>
<keyword evidence="2" id="KW-0805">Transcription regulation</keyword>
<feature type="region of interest" description="Disordered" evidence="5">
    <location>
        <begin position="345"/>
        <end position="364"/>
    </location>
</feature>
<comment type="caution">
    <text evidence="7">The sequence shown here is derived from an EMBL/GenBank/DDBJ whole genome shotgun (WGS) entry which is preliminary data.</text>
</comment>
<sequence>METGKGKDAGRDTGGVGRRLVTLRDVAKAAGVSTATVSLVINDKKGARIGEDTRERVRAAIRRLGYRPNALAKTLSSGTSTFIGLVADGVATTPFAGQIVHGAQDEAWKQGYVLLVANTEGDEGVEKDAIAMMLEHQVRGILYSTWYHRPVEVPPSLDETDFVLVNCFGSDRTATAVVPDEVQGAFTATEMLLRRGHERIAFINTTTPSPARTGRLRGYQEALSAHAVVADEALLLDAQPDQEGGYAVAEQVLHTGATGVFCHNDRVAMGLLDALRERGVTVPGDISIVGFDNQEVISAHTRPALSTVGLPHYELGAVGVRLLLGLEDTPRDAVVRVSCPAVERDSTAELPQPRIPQTTHPRGR</sequence>
<dbReference type="Gene3D" id="1.10.260.40">
    <property type="entry name" value="lambda repressor-like DNA-binding domains"/>
    <property type="match status" value="1"/>
</dbReference>
<organism evidence="7 8">
    <name type="scientific">Terrabacter terrigena</name>
    <dbReference type="NCBI Taxonomy" id="574718"/>
    <lineage>
        <taxon>Bacteria</taxon>
        <taxon>Bacillati</taxon>
        <taxon>Actinomycetota</taxon>
        <taxon>Actinomycetes</taxon>
        <taxon>Micrococcales</taxon>
        <taxon>Intrasporangiaceae</taxon>
        <taxon>Terrabacter</taxon>
    </lineage>
</organism>
<evidence type="ECO:0000256" key="2">
    <source>
        <dbReference type="ARBA" id="ARBA00023015"/>
    </source>
</evidence>
<dbReference type="PRINTS" id="PR00036">
    <property type="entry name" value="HTHLACI"/>
</dbReference>
<evidence type="ECO:0000256" key="4">
    <source>
        <dbReference type="ARBA" id="ARBA00023163"/>
    </source>
</evidence>
<dbReference type="EMBL" id="JBHTKH010000001">
    <property type="protein sequence ID" value="MFD1053445.1"/>
    <property type="molecule type" value="Genomic_DNA"/>
</dbReference>
<dbReference type="InterPro" id="IPR000843">
    <property type="entry name" value="HTH_LacI"/>
</dbReference>
<dbReference type="InterPro" id="IPR028082">
    <property type="entry name" value="Peripla_BP_I"/>
</dbReference>
<proteinExistence type="predicted"/>
<evidence type="ECO:0000259" key="6">
    <source>
        <dbReference type="PROSITE" id="PS50932"/>
    </source>
</evidence>
<dbReference type="SUPFAM" id="SSF47413">
    <property type="entry name" value="lambda repressor-like DNA-binding domains"/>
    <property type="match status" value="1"/>
</dbReference>
<evidence type="ECO:0000313" key="8">
    <source>
        <dbReference type="Proteomes" id="UP001597046"/>
    </source>
</evidence>
<dbReference type="PROSITE" id="PS50932">
    <property type="entry name" value="HTH_LACI_2"/>
    <property type="match status" value="1"/>
</dbReference>
<feature type="domain" description="HTH lacI-type" evidence="6">
    <location>
        <begin position="21"/>
        <end position="77"/>
    </location>
</feature>
<dbReference type="RefSeq" id="WP_386050899.1">
    <property type="nucleotide sequence ID" value="NZ_JBHTKH010000001.1"/>
</dbReference>
<dbReference type="InterPro" id="IPR010982">
    <property type="entry name" value="Lambda_DNA-bd_dom_sf"/>
</dbReference>
<dbReference type="SUPFAM" id="SSF53822">
    <property type="entry name" value="Periplasmic binding protein-like I"/>
    <property type="match status" value="1"/>
</dbReference>
<dbReference type="Pfam" id="PF13377">
    <property type="entry name" value="Peripla_BP_3"/>
    <property type="match status" value="1"/>
</dbReference>
<evidence type="ECO:0000313" key="7">
    <source>
        <dbReference type="EMBL" id="MFD1053445.1"/>
    </source>
</evidence>
<dbReference type="PANTHER" id="PTHR30146">
    <property type="entry name" value="LACI-RELATED TRANSCRIPTIONAL REPRESSOR"/>
    <property type="match status" value="1"/>
</dbReference>
<keyword evidence="4" id="KW-0804">Transcription</keyword>
<gene>
    <name evidence="7" type="ORF">ACFQ2V_03930</name>
</gene>
<feature type="compositionally biased region" description="Polar residues" evidence="5">
    <location>
        <begin position="355"/>
        <end position="364"/>
    </location>
</feature>
<keyword evidence="3 7" id="KW-0238">DNA-binding</keyword>
<name>A0ABW3MS95_9MICO</name>
<dbReference type="GO" id="GO:0003677">
    <property type="term" value="F:DNA binding"/>
    <property type="evidence" value="ECO:0007669"/>
    <property type="project" value="UniProtKB-KW"/>
</dbReference>
<evidence type="ECO:0000256" key="3">
    <source>
        <dbReference type="ARBA" id="ARBA00023125"/>
    </source>
</evidence>
<evidence type="ECO:0000256" key="5">
    <source>
        <dbReference type="SAM" id="MobiDB-lite"/>
    </source>
</evidence>